<dbReference type="RefSeq" id="WP_050429012.1">
    <property type="nucleotide sequence ID" value="NZ_CP012159.1"/>
</dbReference>
<protein>
    <recommendedName>
        <fullName evidence="4">Glutamate dehydrogenase</fullName>
    </recommendedName>
</protein>
<dbReference type="PANTHER" id="PTHR11606">
    <property type="entry name" value="GLUTAMATE DEHYDROGENASE"/>
    <property type="match status" value="1"/>
</dbReference>
<evidence type="ECO:0000256" key="4">
    <source>
        <dbReference type="PIRNR" id="PIRNR000185"/>
    </source>
</evidence>
<dbReference type="PANTHER" id="PTHR11606:SF24">
    <property type="entry name" value="NAD-SPECIFIC GLUTAMATE DEHYDROGENASE"/>
    <property type="match status" value="1"/>
</dbReference>
<dbReference type="PROSITE" id="PS00074">
    <property type="entry name" value="GLFV_DEHYDROGENASE"/>
    <property type="match status" value="1"/>
</dbReference>
<accession>A0A0K1E7F6</accession>
<dbReference type="Proteomes" id="UP000067626">
    <property type="component" value="Chromosome"/>
</dbReference>
<feature type="active site" description="Proton donor" evidence="5">
    <location>
        <position position="103"/>
    </location>
</feature>
<dbReference type="PATRIC" id="fig|52.7.peg.669"/>
<dbReference type="PIRSF" id="PIRSF000185">
    <property type="entry name" value="Glu_DH"/>
    <property type="match status" value="1"/>
</dbReference>
<dbReference type="AlphaFoldDB" id="A0A0K1E7F6"/>
<dbReference type="InterPro" id="IPR033524">
    <property type="entry name" value="Glu/Leu/Phe/Val_DH_AS"/>
</dbReference>
<feature type="domain" description="Glutamate/phenylalanine/leucine/valine/L-tryptophan dehydrogenase C-terminal" evidence="9">
    <location>
        <begin position="179"/>
        <end position="408"/>
    </location>
</feature>
<evidence type="ECO:0000256" key="8">
    <source>
        <dbReference type="RuleBase" id="RU004417"/>
    </source>
</evidence>
<dbReference type="Gene3D" id="3.40.50.10860">
    <property type="entry name" value="Leucine Dehydrogenase, chain A, domain 1"/>
    <property type="match status" value="1"/>
</dbReference>
<name>A0A0K1E7F6_CHOCO</name>
<dbReference type="KEGG" id="ccro:CMC5_006240"/>
<evidence type="ECO:0000313" key="11">
    <source>
        <dbReference type="Proteomes" id="UP000067626"/>
    </source>
</evidence>
<feature type="binding site" evidence="6">
    <location>
        <position position="186"/>
    </location>
    <ligand>
        <name>NAD(+)</name>
        <dbReference type="ChEBI" id="CHEBI:57540"/>
    </ligand>
</feature>
<keyword evidence="2 4" id="KW-0560">Oxidoreductase</keyword>
<dbReference type="SUPFAM" id="SSF51735">
    <property type="entry name" value="NAD(P)-binding Rossmann-fold domains"/>
    <property type="match status" value="1"/>
</dbReference>
<gene>
    <name evidence="10" type="primary">gdhA</name>
    <name evidence="10" type="ORF">CMC5_006240</name>
</gene>
<dbReference type="CDD" id="cd01076">
    <property type="entry name" value="NAD_bind_1_Glu_DH"/>
    <property type="match status" value="1"/>
</dbReference>
<dbReference type="STRING" id="52.CMC5_006240"/>
<evidence type="ECO:0000256" key="6">
    <source>
        <dbReference type="PIRSR" id="PIRSR000185-2"/>
    </source>
</evidence>
<dbReference type="SMART" id="SM00839">
    <property type="entry name" value="ELFV_dehydrog"/>
    <property type="match status" value="1"/>
</dbReference>
<dbReference type="FunFam" id="3.40.50.10860:FF:000003">
    <property type="entry name" value="Glutamate dehydrogenase"/>
    <property type="match status" value="1"/>
</dbReference>
<feature type="binding site" evidence="6">
    <location>
        <position position="67"/>
    </location>
    <ligand>
        <name>substrate</name>
    </ligand>
</feature>
<keyword evidence="11" id="KW-1185">Reference proteome</keyword>
<dbReference type="InterPro" id="IPR033922">
    <property type="entry name" value="NAD_bind_Glu_DH"/>
</dbReference>
<evidence type="ECO:0000256" key="3">
    <source>
        <dbReference type="ARBA" id="ARBA00023027"/>
    </source>
</evidence>
<dbReference type="Gene3D" id="3.40.50.720">
    <property type="entry name" value="NAD(P)-binding Rossmann-like Domain"/>
    <property type="match status" value="1"/>
</dbReference>
<dbReference type="InterPro" id="IPR014362">
    <property type="entry name" value="Glu_DH"/>
</dbReference>
<dbReference type="GO" id="GO:0004352">
    <property type="term" value="F:glutamate dehydrogenase (NAD+) activity"/>
    <property type="evidence" value="ECO:0007669"/>
    <property type="project" value="TreeGrafter"/>
</dbReference>
<evidence type="ECO:0000259" key="9">
    <source>
        <dbReference type="SMART" id="SM00839"/>
    </source>
</evidence>
<dbReference type="InterPro" id="IPR046346">
    <property type="entry name" value="Aminoacid_DH-like_N_sf"/>
</dbReference>
<dbReference type="Pfam" id="PF02812">
    <property type="entry name" value="ELFV_dehydrog_N"/>
    <property type="match status" value="1"/>
</dbReference>
<feature type="binding site" evidence="6">
    <location>
        <position position="344"/>
    </location>
    <ligand>
        <name>substrate</name>
    </ligand>
</feature>
<dbReference type="InterPro" id="IPR006096">
    <property type="entry name" value="Glu/Leu/Phe/Val/Trp_DH_C"/>
</dbReference>
<dbReference type="OrthoDB" id="9803297at2"/>
<dbReference type="InterPro" id="IPR006097">
    <property type="entry name" value="Glu/Leu/Phe/Val/Trp_DH_dimer"/>
</dbReference>
<keyword evidence="6" id="KW-0547">Nucleotide-binding</keyword>
<comment type="similarity">
    <text evidence="1 4 8">Belongs to the Glu/Leu/Phe/Val dehydrogenases family.</text>
</comment>
<dbReference type="Pfam" id="PF00208">
    <property type="entry name" value="ELFV_dehydrog"/>
    <property type="match status" value="1"/>
</dbReference>
<reference evidence="10 11" key="1">
    <citation type="submission" date="2015-07" db="EMBL/GenBank/DDBJ databases">
        <title>Genome analysis of myxobacterium Chondromyces crocatus Cm c5 reveals a high potential for natural compound synthesis and the genetic basis for the loss of fruiting body formation.</title>
        <authorList>
            <person name="Zaburannyi N."/>
            <person name="Bunk B."/>
            <person name="Maier J."/>
            <person name="Overmann J."/>
            <person name="Mueller R."/>
        </authorList>
    </citation>
    <scope>NUCLEOTIDE SEQUENCE [LARGE SCALE GENOMIC DNA]</scope>
    <source>
        <strain evidence="10 11">Cm c5</strain>
    </source>
</reference>
<proteinExistence type="inferred from homology"/>
<feature type="site" description="Important for catalysis" evidence="7">
    <location>
        <position position="143"/>
    </location>
</feature>
<dbReference type="InterPro" id="IPR006095">
    <property type="entry name" value="Glu/Leu/Phe/Val/Trp_DH"/>
</dbReference>
<evidence type="ECO:0000313" key="10">
    <source>
        <dbReference type="EMBL" id="AKT36508.1"/>
    </source>
</evidence>
<evidence type="ECO:0000256" key="5">
    <source>
        <dbReference type="PIRSR" id="PIRSR000185-1"/>
    </source>
</evidence>
<keyword evidence="3 6" id="KW-0520">NAD</keyword>
<dbReference type="GO" id="GO:0000166">
    <property type="term" value="F:nucleotide binding"/>
    <property type="evidence" value="ECO:0007669"/>
    <property type="project" value="UniProtKB-KW"/>
</dbReference>
<dbReference type="InterPro" id="IPR036291">
    <property type="entry name" value="NAD(P)-bd_dom_sf"/>
</dbReference>
<evidence type="ECO:0000256" key="2">
    <source>
        <dbReference type="ARBA" id="ARBA00023002"/>
    </source>
</evidence>
<feature type="binding site" evidence="6">
    <location>
        <position position="217"/>
    </location>
    <ligand>
        <name>NAD(+)</name>
        <dbReference type="ChEBI" id="CHEBI:57540"/>
    </ligand>
</feature>
<dbReference type="EMBL" id="CP012159">
    <property type="protein sequence ID" value="AKT36508.1"/>
    <property type="molecule type" value="Genomic_DNA"/>
</dbReference>
<sequence length="409" mass="44141">MSNSFADVNRYFERAASILGLSEAVKKQLETPHREIRVECNIRMDDGTIGTFTGFRVQHDNARGPFKGGLRFHPEVEIDEVRALASLMTWKTAVVGIPYGGAKGGITVDPATLSRGELERLTRKFTAGIHELIGDTVDIPAPDVNTNAQVMAWIMDEYSKFHGFRPGVVTGKPVDLFGSVGREEATGRGVMIATEEHLKSQGKTLADATYIIQGFGNVGNNAARLIAGAGGKILGIGDHTGSYYDPAGLDISGALAWQATHRSLAGWKAPSVQREALVLQRGDVLIPAALGGVITPVVAREVQCSLIVEGANGPTTPDADEILHRRGITVIPDIYANAGGVTVSYFEWVQNIQQFAWDEARVRRELETIMRPAYAKLAEVAQAHSVDMRTAAFIVAIDRVARATELRGA</sequence>
<dbReference type="GO" id="GO:0006538">
    <property type="term" value="P:L-glutamate catabolic process"/>
    <property type="evidence" value="ECO:0007669"/>
    <property type="project" value="TreeGrafter"/>
</dbReference>
<dbReference type="SUPFAM" id="SSF53223">
    <property type="entry name" value="Aminoacid dehydrogenase-like, N-terminal domain"/>
    <property type="match status" value="1"/>
</dbReference>
<feature type="binding site" evidence="6">
    <location>
        <position position="91"/>
    </location>
    <ligand>
        <name>substrate</name>
    </ligand>
</feature>
<evidence type="ECO:0000256" key="7">
    <source>
        <dbReference type="PIRSR" id="PIRSR000185-3"/>
    </source>
</evidence>
<organism evidence="10 11">
    <name type="scientific">Chondromyces crocatus</name>
    <dbReference type="NCBI Taxonomy" id="52"/>
    <lineage>
        <taxon>Bacteria</taxon>
        <taxon>Pseudomonadati</taxon>
        <taxon>Myxococcota</taxon>
        <taxon>Polyangia</taxon>
        <taxon>Polyangiales</taxon>
        <taxon>Polyangiaceae</taxon>
        <taxon>Chondromyces</taxon>
    </lineage>
</organism>
<evidence type="ECO:0000256" key="1">
    <source>
        <dbReference type="ARBA" id="ARBA00006382"/>
    </source>
</evidence>
<dbReference type="PRINTS" id="PR00082">
    <property type="entry name" value="GLFDHDRGNASE"/>
</dbReference>